<evidence type="ECO:0000313" key="2">
    <source>
        <dbReference type="Proteomes" id="UP000294543"/>
    </source>
</evidence>
<keyword evidence="2" id="KW-1185">Reference proteome</keyword>
<evidence type="ECO:0008006" key="3">
    <source>
        <dbReference type="Google" id="ProtNLM"/>
    </source>
</evidence>
<dbReference type="Pfam" id="PF13602">
    <property type="entry name" value="ADH_zinc_N_2"/>
    <property type="match status" value="1"/>
</dbReference>
<dbReference type="OrthoDB" id="5195079at2"/>
<name>A0A4R4WY97_9ACTN</name>
<gene>
    <name evidence="1" type="ORF">E1294_11060</name>
</gene>
<dbReference type="EMBL" id="SMKP01000023">
    <property type="protein sequence ID" value="TDD22740.1"/>
    <property type="molecule type" value="Genomic_DNA"/>
</dbReference>
<reference evidence="1 2" key="1">
    <citation type="submission" date="2019-03" db="EMBL/GenBank/DDBJ databases">
        <title>Draft genome sequences of novel Actinobacteria.</title>
        <authorList>
            <person name="Sahin N."/>
            <person name="Ay H."/>
            <person name="Saygin H."/>
        </authorList>
    </citation>
    <scope>NUCLEOTIDE SEQUENCE [LARGE SCALE GENOMIC DNA]</scope>
    <source>
        <strain evidence="1 2">KC712</strain>
    </source>
</reference>
<protein>
    <recommendedName>
        <fullName evidence="3">Zinc-binding dehydrogenase</fullName>
    </recommendedName>
</protein>
<dbReference type="AlphaFoldDB" id="A0A4R4WY97"/>
<accession>A0A4R4WY97</accession>
<comment type="caution">
    <text evidence="1">The sequence shown here is derived from an EMBL/GenBank/DDBJ whole genome shotgun (WGS) entry which is preliminary data.</text>
</comment>
<organism evidence="1 2">
    <name type="scientific">Nonomuraea diastatica</name>
    <dbReference type="NCBI Taxonomy" id="1848329"/>
    <lineage>
        <taxon>Bacteria</taxon>
        <taxon>Bacillati</taxon>
        <taxon>Actinomycetota</taxon>
        <taxon>Actinomycetes</taxon>
        <taxon>Streptosporangiales</taxon>
        <taxon>Streptosporangiaceae</taxon>
        <taxon>Nonomuraea</taxon>
    </lineage>
</organism>
<proteinExistence type="predicted"/>
<dbReference type="Proteomes" id="UP000294543">
    <property type="component" value="Unassembled WGS sequence"/>
</dbReference>
<sequence length="62" mass="6533">MATIAELVEAGRLRAEVDTVLPFEQAAKAHELGETGRTTGKIVFTVTGCSGIARFTTPRADA</sequence>
<dbReference type="Gene3D" id="3.90.180.10">
    <property type="entry name" value="Medium-chain alcohol dehydrogenases, catalytic domain"/>
    <property type="match status" value="1"/>
</dbReference>
<evidence type="ECO:0000313" key="1">
    <source>
        <dbReference type="EMBL" id="TDD22740.1"/>
    </source>
</evidence>